<dbReference type="Pfam" id="PF04055">
    <property type="entry name" value="Radical_SAM"/>
    <property type="match status" value="1"/>
</dbReference>
<feature type="binding site" evidence="7">
    <location>
        <position position="84"/>
    </location>
    <ligand>
        <name>[4Fe-4S] cluster</name>
        <dbReference type="ChEBI" id="CHEBI:49883"/>
        <note>4Fe-4S-S-AdoMet</note>
    </ligand>
</feature>
<keyword evidence="4 7" id="KW-0408">Iron</keyword>
<feature type="domain" description="Radical SAM core" evidence="9">
    <location>
        <begin position="70"/>
        <end position="286"/>
    </location>
</feature>
<dbReference type="InterPro" id="IPR007197">
    <property type="entry name" value="rSAM"/>
</dbReference>
<dbReference type="Gene3D" id="3.20.20.70">
    <property type="entry name" value="Aldolase class I"/>
    <property type="match status" value="1"/>
</dbReference>
<evidence type="ECO:0000256" key="5">
    <source>
        <dbReference type="ARBA" id="ARBA00023014"/>
    </source>
</evidence>
<sequence>MLQNQRTPDKNKQKNYGMSAQNFKNLPETIEKTADITKEQLAFLLATEDDAMIQDLKQRARNTGDRIYGKNVYIRGLIEFTNYCKNDCLYCGIRRSNCHADRYRLTEEEILSCCKIGYELGFRTFVLQGGEDGFYTDEKICQIVSKIKAEYPDCAVTLSIGEKSRESYQAYFDVGADRYLLRHETADEAHYKKLHPVEMSYQNRMRCLRDLKEIGYQTGCGFMVGSPYQTVDTLWEDLQFIRRLKPQMVGIGPFIPQKDTPFGTETAGTMEMTLRLLSIIRLIHPHVLLPATTALGTIHPKGRELGILAGANVVMPNLSPVAVREKYKLYDNKICTGDEAAECRFCMQKRMESIGYQVAVNRGDFQP</sequence>
<dbReference type="InterPro" id="IPR006638">
    <property type="entry name" value="Elp3/MiaA/NifB-like_rSAM"/>
</dbReference>
<dbReference type="InterPro" id="IPR013785">
    <property type="entry name" value="Aldolase_TIM"/>
</dbReference>
<dbReference type="PANTHER" id="PTHR43726:SF1">
    <property type="entry name" value="BIOTIN SYNTHASE"/>
    <property type="match status" value="1"/>
</dbReference>
<dbReference type="SMART" id="SM00876">
    <property type="entry name" value="BATS"/>
    <property type="match status" value="1"/>
</dbReference>
<dbReference type="SFLD" id="SFLDF00348">
    <property type="entry name" value="FeFe_hydrogenase_maturase_(Hyd"/>
    <property type="match status" value="1"/>
</dbReference>
<dbReference type="EMBL" id="CYXZ01000018">
    <property type="protein sequence ID" value="CUN20180.1"/>
    <property type="molecule type" value="Genomic_DNA"/>
</dbReference>
<evidence type="ECO:0000256" key="4">
    <source>
        <dbReference type="ARBA" id="ARBA00023004"/>
    </source>
</evidence>
<keyword evidence="1 7" id="KW-0004">4Fe-4S</keyword>
<dbReference type="NCBIfam" id="TIGR03956">
    <property type="entry name" value="rSAM_HydE"/>
    <property type="match status" value="1"/>
</dbReference>
<dbReference type="PaxDb" id="166486-ERS852572_02423"/>
<dbReference type="GO" id="GO:0051539">
    <property type="term" value="F:4 iron, 4 sulfur cluster binding"/>
    <property type="evidence" value="ECO:0007669"/>
    <property type="project" value="UniProtKB-KW"/>
</dbReference>
<dbReference type="InterPro" id="IPR034422">
    <property type="entry name" value="HydE/PylB-like"/>
</dbReference>
<dbReference type="SFLD" id="SFLDS00029">
    <property type="entry name" value="Radical_SAM"/>
    <property type="match status" value="1"/>
</dbReference>
<keyword evidence="2 7" id="KW-0949">S-adenosyl-L-methionine</keyword>
<dbReference type="RefSeq" id="WP_082425119.1">
    <property type="nucleotide sequence ID" value="NZ_CABIYH010000018.1"/>
</dbReference>
<evidence type="ECO:0000259" key="9">
    <source>
        <dbReference type="PROSITE" id="PS51918"/>
    </source>
</evidence>
<evidence type="ECO:0000313" key="10">
    <source>
        <dbReference type="EMBL" id="CUN20180.1"/>
    </source>
</evidence>
<dbReference type="SFLD" id="SFLDG01060">
    <property type="entry name" value="BATS_domain_containing"/>
    <property type="match status" value="1"/>
</dbReference>
<dbReference type="InterPro" id="IPR010722">
    <property type="entry name" value="BATS_dom"/>
</dbReference>
<keyword evidence="5 7" id="KW-0411">Iron-sulfur</keyword>
<feature type="binding site" evidence="8">
    <location>
        <position position="184"/>
    </location>
    <ligand>
        <name>S-adenosyl-L-methionine</name>
        <dbReference type="ChEBI" id="CHEBI:59789"/>
    </ligand>
</feature>
<dbReference type="CDD" id="cd01335">
    <property type="entry name" value="Radical_SAM"/>
    <property type="match status" value="1"/>
</dbReference>
<dbReference type="GO" id="GO:0004076">
    <property type="term" value="F:biotin synthase activity"/>
    <property type="evidence" value="ECO:0007669"/>
    <property type="project" value="UniProtKB-EC"/>
</dbReference>
<evidence type="ECO:0000256" key="6">
    <source>
        <dbReference type="ARBA" id="ARBA00034078"/>
    </source>
</evidence>
<feature type="binding site" evidence="8">
    <location>
        <position position="204"/>
    </location>
    <ligand>
        <name>S-adenosyl-L-methionine</name>
        <dbReference type="ChEBI" id="CHEBI:59789"/>
    </ligand>
</feature>
<evidence type="ECO:0000256" key="1">
    <source>
        <dbReference type="ARBA" id="ARBA00022485"/>
    </source>
</evidence>
<evidence type="ECO:0000256" key="2">
    <source>
        <dbReference type="ARBA" id="ARBA00022691"/>
    </source>
</evidence>
<feature type="binding site" evidence="7">
    <location>
        <position position="91"/>
    </location>
    <ligand>
        <name>[4Fe-4S] cluster</name>
        <dbReference type="ChEBI" id="CHEBI:49883"/>
        <note>4Fe-4S-S-AdoMet</note>
    </ligand>
</feature>
<dbReference type="SMART" id="SM00729">
    <property type="entry name" value="Elp3"/>
    <property type="match status" value="1"/>
</dbReference>
<dbReference type="InterPro" id="IPR058240">
    <property type="entry name" value="rSAM_sf"/>
</dbReference>
<evidence type="ECO:0000256" key="7">
    <source>
        <dbReference type="PIRSR" id="PIRSR004762-1"/>
    </source>
</evidence>
<protein>
    <submittedName>
        <fullName evidence="10">Biotin synthase</fullName>
        <ecNumber evidence="10">2.8.1.6</ecNumber>
    </submittedName>
</protein>
<organism evidence="10 11">
    <name type="scientific">Roseburia intestinalis</name>
    <dbReference type="NCBI Taxonomy" id="166486"/>
    <lineage>
        <taxon>Bacteria</taxon>
        <taxon>Bacillati</taxon>
        <taxon>Bacillota</taxon>
        <taxon>Clostridia</taxon>
        <taxon>Lachnospirales</taxon>
        <taxon>Lachnospiraceae</taxon>
        <taxon>Roseburia</taxon>
    </lineage>
</organism>
<gene>
    <name evidence="10" type="primary">bioB_1</name>
    <name evidence="10" type="ORF">ERS852572_02423</name>
</gene>
<dbReference type="STRING" id="166486.ERS852572_02423"/>
<comment type="cofactor">
    <cofactor evidence="6">
        <name>[2Fe-2S] cluster</name>
        <dbReference type="ChEBI" id="CHEBI:190135"/>
    </cofactor>
</comment>
<dbReference type="OrthoDB" id="9775764at2"/>
<reference evidence="10 11" key="1">
    <citation type="submission" date="2015-09" db="EMBL/GenBank/DDBJ databases">
        <authorList>
            <consortium name="Pathogen Informatics"/>
        </authorList>
    </citation>
    <scope>NUCLEOTIDE SEQUENCE [LARGE SCALE GENOMIC DNA]</scope>
    <source>
        <strain evidence="10 11">2789STDY5834960</strain>
    </source>
</reference>
<name>A0A173V0N2_9FIRM</name>
<dbReference type="PANTHER" id="PTHR43726">
    <property type="entry name" value="3-METHYLORNITHINE SYNTHASE"/>
    <property type="match status" value="1"/>
</dbReference>
<dbReference type="GO" id="GO:0044272">
    <property type="term" value="P:sulfur compound biosynthetic process"/>
    <property type="evidence" value="ECO:0007669"/>
    <property type="project" value="UniProtKB-ARBA"/>
</dbReference>
<keyword evidence="3" id="KW-0479">Metal-binding</keyword>
<dbReference type="AlphaFoldDB" id="A0A173V0N2"/>
<keyword evidence="10" id="KW-0808">Transferase</keyword>
<feature type="binding site" evidence="8">
    <location>
        <position position="159"/>
    </location>
    <ligand>
        <name>(3R)-3-methyl-D-ornithine</name>
        <dbReference type="ChEBI" id="CHEBI:64642"/>
    </ligand>
</feature>
<dbReference type="PROSITE" id="PS51918">
    <property type="entry name" value="RADICAL_SAM"/>
    <property type="match status" value="1"/>
</dbReference>
<dbReference type="SFLD" id="SFLDG01280">
    <property type="entry name" value="HydE/PylB-like"/>
    <property type="match status" value="1"/>
</dbReference>
<comment type="cofactor">
    <cofactor evidence="7">
        <name>[4Fe-4S] cluster</name>
        <dbReference type="ChEBI" id="CHEBI:49883"/>
    </cofactor>
    <text evidence="7">Binds 1 [4Fe-4S] cluster. The cluster is coordinated with 3 cysteines and an exchangeable S-adenosyl-L-methionine.</text>
</comment>
<dbReference type="InterPro" id="IPR024021">
    <property type="entry name" value="FeFe-hyd_HydE_rSAM"/>
</dbReference>
<dbReference type="GO" id="GO:0046872">
    <property type="term" value="F:metal ion binding"/>
    <property type="evidence" value="ECO:0007669"/>
    <property type="project" value="UniProtKB-KW"/>
</dbReference>
<dbReference type="SUPFAM" id="SSF102114">
    <property type="entry name" value="Radical SAM enzymes"/>
    <property type="match status" value="1"/>
</dbReference>
<dbReference type="Proteomes" id="UP000095350">
    <property type="component" value="Unassembled WGS sequence"/>
</dbReference>
<dbReference type="EC" id="2.8.1.6" evidence="10"/>
<dbReference type="PIRSF" id="PIRSF004762">
    <property type="entry name" value="CHP00423"/>
    <property type="match status" value="1"/>
</dbReference>
<evidence type="ECO:0000313" key="11">
    <source>
        <dbReference type="Proteomes" id="UP000095350"/>
    </source>
</evidence>
<feature type="binding site" evidence="7">
    <location>
        <position position="88"/>
    </location>
    <ligand>
        <name>[4Fe-4S] cluster</name>
        <dbReference type="ChEBI" id="CHEBI:49883"/>
        <note>4Fe-4S-S-AdoMet</note>
    </ligand>
</feature>
<accession>A0A173V0N2</accession>
<evidence type="ECO:0000256" key="3">
    <source>
        <dbReference type="ARBA" id="ARBA00022723"/>
    </source>
</evidence>
<evidence type="ECO:0000256" key="8">
    <source>
        <dbReference type="PIRSR" id="PIRSR004762-2"/>
    </source>
</evidence>
<dbReference type="GO" id="GO:0042364">
    <property type="term" value="P:water-soluble vitamin biosynthetic process"/>
    <property type="evidence" value="ECO:0007669"/>
    <property type="project" value="UniProtKB-ARBA"/>
</dbReference>
<proteinExistence type="predicted"/>